<keyword evidence="1" id="KW-0862">Zinc</keyword>
<feature type="coiled-coil region" evidence="2">
    <location>
        <begin position="57"/>
        <end position="84"/>
    </location>
</feature>
<feature type="transmembrane region" description="Helical" evidence="3">
    <location>
        <begin position="29"/>
        <end position="46"/>
    </location>
</feature>
<accession>A0AAD3CHN3</accession>
<keyword evidence="3" id="KW-1133">Transmembrane helix</keyword>
<dbReference type="InterPro" id="IPR013083">
    <property type="entry name" value="Znf_RING/FYVE/PHD"/>
</dbReference>
<comment type="caution">
    <text evidence="5">The sequence shown here is derived from an EMBL/GenBank/DDBJ whole genome shotgun (WGS) entry which is preliminary data.</text>
</comment>
<proteinExistence type="predicted"/>
<name>A0AAD3CHN3_9STRA</name>
<evidence type="ECO:0000259" key="4">
    <source>
        <dbReference type="PROSITE" id="PS50089"/>
    </source>
</evidence>
<evidence type="ECO:0000313" key="5">
    <source>
        <dbReference type="EMBL" id="GFH44805.1"/>
    </source>
</evidence>
<dbReference type="Gene3D" id="3.30.40.10">
    <property type="entry name" value="Zinc/RING finger domain, C3HC4 (zinc finger)"/>
    <property type="match status" value="1"/>
</dbReference>
<dbReference type="PROSITE" id="PS50089">
    <property type="entry name" value="ZF_RING_2"/>
    <property type="match status" value="1"/>
</dbReference>
<dbReference type="InterPro" id="IPR001841">
    <property type="entry name" value="Znf_RING"/>
</dbReference>
<keyword evidence="2" id="KW-0175">Coiled coil</keyword>
<organism evidence="5 6">
    <name type="scientific">Chaetoceros tenuissimus</name>
    <dbReference type="NCBI Taxonomy" id="426638"/>
    <lineage>
        <taxon>Eukaryota</taxon>
        <taxon>Sar</taxon>
        <taxon>Stramenopiles</taxon>
        <taxon>Ochrophyta</taxon>
        <taxon>Bacillariophyta</taxon>
        <taxon>Coscinodiscophyceae</taxon>
        <taxon>Chaetocerotophycidae</taxon>
        <taxon>Chaetocerotales</taxon>
        <taxon>Chaetocerotaceae</taxon>
        <taxon>Chaetoceros</taxon>
    </lineage>
</organism>
<dbReference type="EMBL" id="BLLK01000020">
    <property type="protein sequence ID" value="GFH44805.1"/>
    <property type="molecule type" value="Genomic_DNA"/>
</dbReference>
<dbReference type="Proteomes" id="UP001054902">
    <property type="component" value="Unassembled WGS sequence"/>
</dbReference>
<feature type="domain" description="RING-type" evidence="4">
    <location>
        <begin position="113"/>
        <end position="158"/>
    </location>
</feature>
<protein>
    <recommendedName>
        <fullName evidence="4">RING-type domain-containing protein</fullName>
    </recommendedName>
</protein>
<dbReference type="Pfam" id="PF13639">
    <property type="entry name" value="zf-RING_2"/>
    <property type="match status" value="1"/>
</dbReference>
<dbReference type="SMART" id="SM00184">
    <property type="entry name" value="RING"/>
    <property type="match status" value="1"/>
</dbReference>
<keyword evidence="1" id="KW-0479">Metal-binding</keyword>
<evidence type="ECO:0000313" key="6">
    <source>
        <dbReference type="Proteomes" id="UP001054902"/>
    </source>
</evidence>
<keyword evidence="3" id="KW-0472">Membrane</keyword>
<dbReference type="AlphaFoldDB" id="A0AAD3CHN3"/>
<keyword evidence="1" id="KW-0863">Zinc-finger</keyword>
<evidence type="ECO:0000256" key="2">
    <source>
        <dbReference type="SAM" id="Coils"/>
    </source>
</evidence>
<dbReference type="GO" id="GO:0008270">
    <property type="term" value="F:zinc ion binding"/>
    <property type="evidence" value="ECO:0007669"/>
    <property type="project" value="UniProtKB-KW"/>
</dbReference>
<dbReference type="SUPFAM" id="SSF57850">
    <property type="entry name" value="RING/U-box"/>
    <property type="match status" value="1"/>
</dbReference>
<keyword evidence="6" id="KW-1185">Reference proteome</keyword>
<gene>
    <name evidence="5" type="ORF">CTEN210_01279</name>
</gene>
<reference evidence="5 6" key="1">
    <citation type="journal article" date="2021" name="Sci. Rep.">
        <title>The genome of the diatom Chaetoceros tenuissimus carries an ancient integrated fragment of an extant virus.</title>
        <authorList>
            <person name="Hongo Y."/>
            <person name="Kimura K."/>
            <person name="Takaki Y."/>
            <person name="Yoshida Y."/>
            <person name="Baba S."/>
            <person name="Kobayashi G."/>
            <person name="Nagasaki K."/>
            <person name="Hano T."/>
            <person name="Tomaru Y."/>
        </authorList>
    </citation>
    <scope>NUCLEOTIDE SEQUENCE [LARGE SCALE GENOMIC DNA]</scope>
    <source>
        <strain evidence="5 6">NIES-3715</strain>
    </source>
</reference>
<keyword evidence="3" id="KW-0812">Transmembrane</keyword>
<evidence type="ECO:0000256" key="3">
    <source>
        <dbReference type="SAM" id="Phobius"/>
    </source>
</evidence>
<dbReference type="PANTHER" id="PTHR45676">
    <property type="entry name" value="RING-H2 FINGER PROTEIN ATL51-RELATED"/>
    <property type="match status" value="1"/>
</dbReference>
<sequence length="184" mass="20751">MTARYLRRGSGKTTEGEQQSGTVASDLEIILIPLGFLVICLLLYCWRKKYNASFERALQASIQLRRTNENKEKLNQLKDKLIKKKLKVALNEGSLFTEVSLDDTGKQLIGNECVICIQTFQENDEISYSANPKCSHYFHYDCIAGWLIATHSKCPTCRETYLLAPDSEADTFTDNSTVNPQSVA</sequence>
<evidence type="ECO:0000256" key="1">
    <source>
        <dbReference type="PROSITE-ProRule" id="PRU00175"/>
    </source>
</evidence>